<protein>
    <submittedName>
        <fullName evidence="1">Uncharacterized protein</fullName>
    </submittedName>
</protein>
<name>A0A1I5R101_9BACI</name>
<evidence type="ECO:0000313" key="1">
    <source>
        <dbReference type="EMBL" id="SFP52060.1"/>
    </source>
</evidence>
<reference evidence="2" key="1">
    <citation type="submission" date="2016-10" db="EMBL/GenBank/DDBJ databases">
        <authorList>
            <person name="Varghese N."/>
            <person name="Submissions S."/>
        </authorList>
    </citation>
    <scope>NUCLEOTIDE SEQUENCE [LARGE SCALE GENOMIC DNA]</scope>
    <source>
        <strain evidence="2">S7</strain>
    </source>
</reference>
<dbReference type="STRING" id="1884432.SAMN05518683_106104"/>
<dbReference type="EMBL" id="FOXD01000006">
    <property type="protein sequence ID" value="SFP52060.1"/>
    <property type="molecule type" value="Genomic_DNA"/>
</dbReference>
<accession>A0A1I5R101</accession>
<evidence type="ECO:0000313" key="2">
    <source>
        <dbReference type="Proteomes" id="UP000198892"/>
    </source>
</evidence>
<organism evidence="1 2">
    <name type="scientific">Salibacterium halotolerans</name>
    <dbReference type="NCBI Taxonomy" id="1884432"/>
    <lineage>
        <taxon>Bacteria</taxon>
        <taxon>Bacillati</taxon>
        <taxon>Bacillota</taxon>
        <taxon>Bacilli</taxon>
        <taxon>Bacillales</taxon>
        <taxon>Bacillaceae</taxon>
    </lineage>
</organism>
<keyword evidence="2" id="KW-1185">Reference proteome</keyword>
<proteinExistence type="predicted"/>
<dbReference type="Proteomes" id="UP000198892">
    <property type="component" value="Unassembled WGS sequence"/>
</dbReference>
<dbReference type="AlphaFoldDB" id="A0A1I5R101"/>
<gene>
    <name evidence="1" type="ORF">SAMN05518683_106104</name>
</gene>
<sequence length="36" mass="4534">MKPGTFQEEIWDRIQRLLHLFRIFITKGKKRSRIYK</sequence>